<evidence type="ECO:0008006" key="9">
    <source>
        <dbReference type="Google" id="ProtNLM"/>
    </source>
</evidence>
<dbReference type="SMART" id="SM00490">
    <property type="entry name" value="HELICc"/>
    <property type="match status" value="1"/>
</dbReference>
<keyword evidence="2" id="KW-0378">Hydrolase</keyword>
<evidence type="ECO:0000256" key="1">
    <source>
        <dbReference type="ARBA" id="ARBA00022741"/>
    </source>
</evidence>
<dbReference type="InterPro" id="IPR027417">
    <property type="entry name" value="P-loop_NTPase"/>
</dbReference>
<keyword evidence="4" id="KW-0067">ATP-binding</keyword>
<accession>A0A4Y4B0A2</accession>
<proteinExistence type="predicted"/>
<evidence type="ECO:0000256" key="4">
    <source>
        <dbReference type="ARBA" id="ARBA00022840"/>
    </source>
</evidence>
<evidence type="ECO:0000259" key="6">
    <source>
        <dbReference type="PROSITE" id="PS51194"/>
    </source>
</evidence>
<dbReference type="EMBL" id="BJNP01000069">
    <property type="protein sequence ID" value="GEC73786.1"/>
    <property type="molecule type" value="Genomic_DNA"/>
</dbReference>
<dbReference type="PANTHER" id="PTHR47961">
    <property type="entry name" value="DNA POLYMERASE THETA, PUTATIVE (AFU_ORTHOLOGUE AFUA_1G05260)-RELATED"/>
    <property type="match status" value="1"/>
</dbReference>
<dbReference type="Pfam" id="PF00271">
    <property type="entry name" value="Helicase_C"/>
    <property type="match status" value="1"/>
</dbReference>
<dbReference type="GO" id="GO:0003676">
    <property type="term" value="F:nucleic acid binding"/>
    <property type="evidence" value="ECO:0007669"/>
    <property type="project" value="InterPro"/>
</dbReference>
<dbReference type="AlphaFoldDB" id="A0A4Y4B0A2"/>
<organism evidence="7 8">
    <name type="scientific">Flavobacterium flevense</name>
    <dbReference type="NCBI Taxonomy" id="983"/>
    <lineage>
        <taxon>Bacteria</taxon>
        <taxon>Pseudomonadati</taxon>
        <taxon>Bacteroidota</taxon>
        <taxon>Flavobacteriia</taxon>
        <taxon>Flavobacteriales</taxon>
        <taxon>Flavobacteriaceae</taxon>
        <taxon>Flavobacterium</taxon>
    </lineage>
</organism>
<feature type="domain" description="Helicase ATP-binding" evidence="5">
    <location>
        <begin position="156"/>
        <end position="313"/>
    </location>
</feature>
<dbReference type="Gene3D" id="3.40.50.300">
    <property type="entry name" value="P-loop containing nucleotide triphosphate hydrolases"/>
    <property type="match status" value="2"/>
</dbReference>
<dbReference type="PROSITE" id="PS51192">
    <property type="entry name" value="HELICASE_ATP_BIND_1"/>
    <property type="match status" value="1"/>
</dbReference>
<dbReference type="PANTHER" id="PTHR47961:SF6">
    <property type="entry name" value="DNA-DIRECTED DNA POLYMERASE"/>
    <property type="match status" value="1"/>
</dbReference>
<evidence type="ECO:0000256" key="3">
    <source>
        <dbReference type="ARBA" id="ARBA00022806"/>
    </source>
</evidence>
<keyword evidence="8" id="KW-1185">Reference proteome</keyword>
<gene>
    <name evidence="7" type="ORF">FFL01_33250</name>
</gene>
<evidence type="ECO:0000259" key="5">
    <source>
        <dbReference type="PROSITE" id="PS51192"/>
    </source>
</evidence>
<comment type="caution">
    <text evidence="7">The sequence shown here is derived from an EMBL/GenBank/DDBJ whole genome shotgun (WGS) entry which is preliminary data.</text>
</comment>
<keyword evidence="3" id="KW-0347">Helicase</keyword>
<dbReference type="GO" id="GO:0004386">
    <property type="term" value="F:helicase activity"/>
    <property type="evidence" value="ECO:0007669"/>
    <property type="project" value="UniProtKB-KW"/>
</dbReference>
<feature type="domain" description="Helicase C-terminal" evidence="6">
    <location>
        <begin position="388"/>
        <end position="573"/>
    </location>
</feature>
<dbReference type="GO" id="GO:0005524">
    <property type="term" value="F:ATP binding"/>
    <property type="evidence" value="ECO:0007669"/>
    <property type="project" value="UniProtKB-KW"/>
</dbReference>
<dbReference type="PROSITE" id="PS51194">
    <property type="entry name" value="HELICASE_CTER"/>
    <property type="match status" value="1"/>
</dbReference>
<evidence type="ECO:0000256" key="2">
    <source>
        <dbReference type="ARBA" id="ARBA00022801"/>
    </source>
</evidence>
<dbReference type="InterPro" id="IPR014001">
    <property type="entry name" value="Helicase_ATP-bd"/>
</dbReference>
<name>A0A4Y4B0A2_9FLAO</name>
<dbReference type="InterPro" id="IPR001650">
    <property type="entry name" value="Helicase_C-like"/>
</dbReference>
<dbReference type="Proteomes" id="UP000316775">
    <property type="component" value="Unassembled WGS sequence"/>
</dbReference>
<dbReference type="Pfam" id="PF00270">
    <property type="entry name" value="DEAD"/>
    <property type="match status" value="1"/>
</dbReference>
<evidence type="ECO:0000313" key="7">
    <source>
        <dbReference type="EMBL" id="GEC73786.1"/>
    </source>
</evidence>
<dbReference type="GO" id="GO:0016787">
    <property type="term" value="F:hydrolase activity"/>
    <property type="evidence" value="ECO:0007669"/>
    <property type="project" value="UniProtKB-KW"/>
</dbReference>
<dbReference type="STRING" id="983.SAMN05443543_11820"/>
<dbReference type="SUPFAM" id="SSF52540">
    <property type="entry name" value="P-loop containing nucleoside triphosphate hydrolases"/>
    <property type="match status" value="2"/>
</dbReference>
<dbReference type="SMART" id="SM00487">
    <property type="entry name" value="DEXDc"/>
    <property type="match status" value="1"/>
</dbReference>
<protein>
    <recommendedName>
        <fullName evidence="9">DEAD/DEAH box helicase</fullName>
    </recommendedName>
</protein>
<dbReference type="InterPro" id="IPR050474">
    <property type="entry name" value="Hel308_SKI2-like"/>
</dbReference>
<keyword evidence="1" id="KW-0547">Nucleotide-binding</keyword>
<dbReference type="OrthoDB" id="9815222at2"/>
<sequence length="884" mass="102523">MSNALTKIYNHQVLNKLINDLLLNLFSKKIGNSTFSDINADELRKSIWLASILANSTENIHKRKVQQLSSLIYLNYPENKELSKICYILYSRVGNLTATKFLKAIFEEYSENPLDQYSIFDESLILESELITKRMESILEIEGKAYLTTDFQKKLWDNLVLKNNISVSAPTSSGKSFILKKYIENQFNLNDDYCVIYIVPSRALINQVSEELRIDLANVEIKTAYIENDQELFKKIVYILTPERAIKIINLKHEILKPNIIFIDEIQGVEDEQGRGNLFEYVFGEFTKLFPSSKIITAGPNISNPNLLFEELFSKESEVSSTDLSPVFQLKTILKINEKNIEFKLYSDQKTTQTIVKNINSCKNLKKLYESNRGNGLSVIIKEVIYNNVENNLVYASKSNLAESWALKYADSIEQEDIEQELKDLIEYLKEDIHPRYILIKCLSKRVAFHHGKLSELARKEIEVLFQKGIIKTLFCTSTLLEGVNMPANNLFILKPEKNNLELSNFEFGNLIGRAGRIKDSLYGTIYCITMGNENWAQKYYESSYSKEVETSSSKSIKQLDINDLKKTVLEIEEARIKNLIISLRHKFLKGDLNLESFLLKKNLEEREIARIEFLISESLEGIKVPYSILKLNPTIDPLLQNELYQKIKKDGITKWVININSRFSEGYRRDVAETLNYENNSFYWQLDSLVYRLDQIFNITKDLYFKDHLKNINVSTICQNAVSWIDGRSIGELIIKRINYLSKDERIPPDKRIDAENDGDVNTVIRDVININSKAITYSLLRYIKLLSDILDSILTDVEKEKFKFSQSLPTFLELGSKEPIVIKLITSGMPRSIALKVFEIFKKTKEYREEVDVFLWLRNNNSIDGLKLVYNKYLKRQKYLKQ</sequence>
<dbReference type="RefSeq" id="WP_073247435.1">
    <property type="nucleotide sequence ID" value="NZ_BJNP01000069.1"/>
</dbReference>
<evidence type="ECO:0000313" key="8">
    <source>
        <dbReference type="Proteomes" id="UP000316775"/>
    </source>
</evidence>
<dbReference type="InterPro" id="IPR011545">
    <property type="entry name" value="DEAD/DEAH_box_helicase_dom"/>
</dbReference>
<reference evidence="7 8" key="1">
    <citation type="submission" date="2019-06" db="EMBL/GenBank/DDBJ databases">
        <title>Whole genome shotgun sequence of Flavobacterium flevense NBRC 14960.</title>
        <authorList>
            <person name="Hosoyama A."/>
            <person name="Uohara A."/>
            <person name="Ohji S."/>
            <person name="Ichikawa N."/>
        </authorList>
    </citation>
    <scope>NUCLEOTIDE SEQUENCE [LARGE SCALE GENOMIC DNA]</scope>
    <source>
        <strain evidence="7 8">NBRC 14960</strain>
    </source>
</reference>